<reference evidence="1" key="1">
    <citation type="submission" date="2020-02" db="EMBL/GenBank/DDBJ databases">
        <authorList>
            <person name="Meier V. D."/>
        </authorList>
    </citation>
    <scope>NUCLEOTIDE SEQUENCE</scope>
    <source>
        <strain evidence="1">AVDCRST_MAG78</strain>
    </source>
</reference>
<dbReference type="AlphaFoldDB" id="A0A6J4QRS2"/>
<gene>
    <name evidence="1" type="ORF">AVDCRST_MAG78-3646</name>
</gene>
<protein>
    <submittedName>
        <fullName evidence="1">Uncharacterized protein</fullName>
    </submittedName>
</protein>
<name>A0A6J4QRS2_9ACTN</name>
<accession>A0A6J4QRS2</accession>
<evidence type="ECO:0000313" key="1">
    <source>
        <dbReference type="EMBL" id="CAA9453044.1"/>
    </source>
</evidence>
<dbReference type="EMBL" id="CADCVB010000237">
    <property type="protein sequence ID" value="CAA9453044.1"/>
    <property type="molecule type" value="Genomic_DNA"/>
</dbReference>
<proteinExistence type="predicted"/>
<organism evidence="1">
    <name type="scientific">uncultured Rubrobacteraceae bacterium</name>
    <dbReference type="NCBI Taxonomy" id="349277"/>
    <lineage>
        <taxon>Bacteria</taxon>
        <taxon>Bacillati</taxon>
        <taxon>Actinomycetota</taxon>
        <taxon>Rubrobacteria</taxon>
        <taxon>Rubrobacterales</taxon>
        <taxon>Rubrobacteraceae</taxon>
        <taxon>environmental samples</taxon>
    </lineage>
</organism>
<sequence>MDAAGTNEQITTHGFCFRAVLIATPARLVDLLMPIMDGIAATETIRGELPESLSRKLRS</sequence>